<evidence type="ECO:0000313" key="9">
    <source>
        <dbReference type="Proteomes" id="UP000317243"/>
    </source>
</evidence>
<evidence type="ECO:0000313" key="8">
    <source>
        <dbReference type="EMBL" id="TWT56780.1"/>
    </source>
</evidence>
<dbReference type="PANTHER" id="PTHR43133:SF8">
    <property type="entry name" value="RNA POLYMERASE SIGMA FACTOR HI_1459-RELATED"/>
    <property type="match status" value="1"/>
</dbReference>
<reference evidence="8 9" key="1">
    <citation type="submission" date="2019-02" db="EMBL/GenBank/DDBJ databases">
        <title>Deep-cultivation of Planctomycetes and their phenomic and genomic characterization uncovers novel biology.</title>
        <authorList>
            <person name="Wiegand S."/>
            <person name="Jogler M."/>
            <person name="Boedeker C."/>
            <person name="Pinto D."/>
            <person name="Vollmers J."/>
            <person name="Rivas-Marin E."/>
            <person name="Kohn T."/>
            <person name="Peeters S.H."/>
            <person name="Heuer A."/>
            <person name="Rast P."/>
            <person name="Oberbeckmann S."/>
            <person name="Bunk B."/>
            <person name="Jeske O."/>
            <person name="Meyerdierks A."/>
            <person name="Storesund J.E."/>
            <person name="Kallscheuer N."/>
            <person name="Luecker S."/>
            <person name="Lage O.M."/>
            <person name="Pohl T."/>
            <person name="Merkel B.J."/>
            <person name="Hornburger P."/>
            <person name="Mueller R.-W."/>
            <person name="Bruemmer F."/>
            <person name="Labrenz M."/>
            <person name="Spormann A.M."/>
            <person name="Op Den Camp H."/>
            <person name="Overmann J."/>
            <person name="Amann R."/>
            <person name="Jetten M.S.M."/>
            <person name="Mascher T."/>
            <person name="Medema M.H."/>
            <person name="Devos D.P."/>
            <person name="Kaster A.-K."/>
            <person name="Ovreas L."/>
            <person name="Rohde M."/>
            <person name="Galperin M.Y."/>
            <person name="Jogler C."/>
        </authorList>
    </citation>
    <scope>NUCLEOTIDE SEQUENCE [LARGE SCALE GENOMIC DNA]</scope>
    <source>
        <strain evidence="8 9">KOR42</strain>
    </source>
</reference>
<feature type="coiled-coil region" evidence="6">
    <location>
        <begin position="95"/>
        <end position="127"/>
    </location>
</feature>
<dbReference type="Gene3D" id="1.10.1740.10">
    <property type="match status" value="1"/>
</dbReference>
<evidence type="ECO:0000256" key="1">
    <source>
        <dbReference type="ARBA" id="ARBA00010641"/>
    </source>
</evidence>
<evidence type="ECO:0000256" key="2">
    <source>
        <dbReference type="ARBA" id="ARBA00023015"/>
    </source>
</evidence>
<dbReference type="AlphaFoldDB" id="A0A5C5X1T4"/>
<dbReference type="OrthoDB" id="6236508at2"/>
<dbReference type="InterPro" id="IPR039425">
    <property type="entry name" value="RNA_pol_sigma-70-like"/>
</dbReference>
<organism evidence="8 9">
    <name type="scientific">Thalassoglobus neptunius</name>
    <dbReference type="NCBI Taxonomy" id="1938619"/>
    <lineage>
        <taxon>Bacteria</taxon>
        <taxon>Pseudomonadati</taxon>
        <taxon>Planctomycetota</taxon>
        <taxon>Planctomycetia</taxon>
        <taxon>Planctomycetales</taxon>
        <taxon>Planctomycetaceae</taxon>
        <taxon>Thalassoglobus</taxon>
    </lineage>
</organism>
<keyword evidence="2" id="KW-0805">Transcription regulation</keyword>
<evidence type="ECO:0000256" key="5">
    <source>
        <dbReference type="ARBA" id="ARBA00023163"/>
    </source>
</evidence>
<dbReference type="EMBL" id="SIHI01000001">
    <property type="protein sequence ID" value="TWT56780.1"/>
    <property type="molecule type" value="Genomic_DNA"/>
</dbReference>
<keyword evidence="3" id="KW-0731">Sigma factor</keyword>
<keyword evidence="9" id="KW-1185">Reference proteome</keyword>
<dbReference type="SUPFAM" id="SSF88946">
    <property type="entry name" value="Sigma2 domain of RNA polymerase sigma factors"/>
    <property type="match status" value="1"/>
</dbReference>
<dbReference type="SUPFAM" id="SSF88659">
    <property type="entry name" value="Sigma3 and sigma4 domains of RNA polymerase sigma factors"/>
    <property type="match status" value="1"/>
</dbReference>
<evidence type="ECO:0000256" key="3">
    <source>
        <dbReference type="ARBA" id="ARBA00023082"/>
    </source>
</evidence>
<comment type="caution">
    <text evidence="8">The sequence shown here is derived from an EMBL/GenBank/DDBJ whole genome shotgun (WGS) entry which is preliminary data.</text>
</comment>
<gene>
    <name evidence="8" type="primary">sigV_1</name>
    <name evidence="8" type="ORF">KOR42_01350</name>
</gene>
<evidence type="ECO:0000256" key="6">
    <source>
        <dbReference type="SAM" id="Coils"/>
    </source>
</evidence>
<sequence>MTRPDDTHELTEGLMAGETEAIENYYEEFFSTMFHQAQRSIGADEQTCLDLVHDAMLKMLKSIRVMESRSKLRAWTKKLVASVAIDFLRKRRSQLRLAQRAAANSEAEASNEELERVEARLMWLSESLSLLDADSRRLVTMRYRWGWTLKRIADAIGLNPGAVDGRLGRIVEQLRSQAEGVEHD</sequence>
<dbReference type="InterPro" id="IPR036388">
    <property type="entry name" value="WH-like_DNA-bd_sf"/>
</dbReference>
<keyword evidence="4" id="KW-0238">DNA-binding</keyword>
<protein>
    <submittedName>
        <fullName evidence="8">RNA polymerase sigma factor SigV</fullName>
    </submittedName>
</protein>
<proteinExistence type="inferred from homology"/>
<dbReference type="Gene3D" id="1.10.10.10">
    <property type="entry name" value="Winged helix-like DNA-binding domain superfamily/Winged helix DNA-binding domain"/>
    <property type="match status" value="1"/>
</dbReference>
<name>A0A5C5X1T4_9PLAN</name>
<dbReference type="PANTHER" id="PTHR43133">
    <property type="entry name" value="RNA POLYMERASE ECF-TYPE SIGMA FACTO"/>
    <property type="match status" value="1"/>
</dbReference>
<dbReference type="InterPro" id="IPR013324">
    <property type="entry name" value="RNA_pol_sigma_r3/r4-like"/>
</dbReference>
<dbReference type="Proteomes" id="UP000317243">
    <property type="component" value="Unassembled WGS sequence"/>
</dbReference>
<dbReference type="InterPro" id="IPR007627">
    <property type="entry name" value="RNA_pol_sigma70_r2"/>
</dbReference>
<dbReference type="GO" id="GO:0016987">
    <property type="term" value="F:sigma factor activity"/>
    <property type="evidence" value="ECO:0007669"/>
    <property type="project" value="UniProtKB-KW"/>
</dbReference>
<dbReference type="NCBIfam" id="TIGR02937">
    <property type="entry name" value="sigma70-ECF"/>
    <property type="match status" value="1"/>
</dbReference>
<feature type="domain" description="RNA polymerase sigma-70 region 2" evidence="7">
    <location>
        <begin position="39"/>
        <end position="92"/>
    </location>
</feature>
<accession>A0A5C5X1T4</accession>
<dbReference type="InterPro" id="IPR013325">
    <property type="entry name" value="RNA_pol_sigma_r2"/>
</dbReference>
<dbReference type="GO" id="GO:0006352">
    <property type="term" value="P:DNA-templated transcription initiation"/>
    <property type="evidence" value="ECO:0007669"/>
    <property type="project" value="InterPro"/>
</dbReference>
<dbReference type="Pfam" id="PF04542">
    <property type="entry name" value="Sigma70_r2"/>
    <property type="match status" value="1"/>
</dbReference>
<keyword evidence="6" id="KW-0175">Coiled coil</keyword>
<dbReference type="InterPro" id="IPR014284">
    <property type="entry name" value="RNA_pol_sigma-70_dom"/>
</dbReference>
<keyword evidence="5" id="KW-0804">Transcription</keyword>
<comment type="similarity">
    <text evidence="1">Belongs to the sigma-70 factor family. ECF subfamily.</text>
</comment>
<evidence type="ECO:0000256" key="4">
    <source>
        <dbReference type="ARBA" id="ARBA00023125"/>
    </source>
</evidence>
<dbReference type="RefSeq" id="WP_146506697.1">
    <property type="nucleotide sequence ID" value="NZ_SIHI01000001.1"/>
</dbReference>
<evidence type="ECO:0000259" key="7">
    <source>
        <dbReference type="Pfam" id="PF04542"/>
    </source>
</evidence>
<dbReference type="GO" id="GO:0003677">
    <property type="term" value="F:DNA binding"/>
    <property type="evidence" value="ECO:0007669"/>
    <property type="project" value="UniProtKB-KW"/>
</dbReference>